<gene>
    <name evidence="1" type="ORF">NPIL_96341</name>
</gene>
<dbReference type="Proteomes" id="UP000887013">
    <property type="component" value="Unassembled WGS sequence"/>
</dbReference>
<proteinExistence type="predicted"/>
<name>A0A8X6P8U2_NEPPI</name>
<reference evidence="1" key="1">
    <citation type="submission" date="2020-08" db="EMBL/GenBank/DDBJ databases">
        <title>Multicomponent nature underlies the extraordinary mechanical properties of spider dragline silk.</title>
        <authorList>
            <person name="Kono N."/>
            <person name="Nakamura H."/>
            <person name="Mori M."/>
            <person name="Yoshida Y."/>
            <person name="Ohtoshi R."/>
            <person name="Malay A.D."/>
            <person name="Moran D.A.P."/>
            <person name="Tomita M."/>
            <person name="Numata K."/>
            <person name="Arakawa K."/>
        </authorList>
    </citation>
    <scope>NUCLEOTIDE SEQUENCE</scope>
</reference>
<keyword evidence="2" id="KW-1185">Reference proteome</keyword>
<dbReference type="AlphaFoldDB" id="A0A8X6P8U2"/>
<evidence type="ECO:0000313" key="2">
    <source>
        <dbReference type="Proteomes" id="UP000887013"/>
    </source>
</evidence>
<protein>
    <submittedName>
        <fullName evidence="1">Uncharacterized protein</fullName>
    </submittedName>
</protein>
<dbReference type="OrthoDB" id="6779930at2759"/>
<comment type="caution">
    <text evidence="1">The sequence shown here is derived from an EMBL/GenBank/DDBJ whole genome shotgun (WGS) entry which is preliminary data.</text>
</comment>
<organism evidence="1 2">
    <name type="scientific">Nephila pilipes</name>
    <name type="common">Giant wood spider</name>
    <name type="synonym">Nephila maculata</name>
    <dbReference type="NCBI Taxonomy" id="299642"/>
    <lineage>
        <taxon>Eukaryota</taxon>
        <taxon>Metazoa</taxon>
        <taxon>Ecdysozoa</taxon>
        <taxon>Arthropoda</taxon>
        <taxon>Chelicerata</taxon>
        <taxon>Arachnida</taxon>
        <taxon>Araneae</taxon>
        <taxon>Araneomorphae</taxon>
        <taxon>Entelegynae</taxon>
        <taxon>Araneoidea</taxon>
        <taxon>Nephilidae</taxon>
        <taxon>Nephila</taxon>
    </lineage>
</organism>
<accession>A0A8X6P8U2</accession>
<sequence>MGTKKFFTFAELQETVNDPNFFESDDDGATVVIDELPPNKVEIVSDMEDIDENTLEDSCPRDVPGRLEIHSSALNISSTSTKPM</sequence>
<dbReference type="EMBL" id="BMAW01066156">
    <property type="protein sequence ID" value="GFT53716.1"/>
    <property type="molecule type" value="Genomic_DNA"/>
</dbReference>
<evidence type="ECO:0000313" key="1">
    <source>
        <dbReference type="EMBL" id="GFT53716.1"/>
    </source>
</evidence>